<dbReference type="AlphaFoldDB" id="A0A645I2C5"/>
<comment type="caution">
    <text evidence="5">The sequence shown here is derived from an EMBL/GenBank/DDBJ whole genome shotgun (WGS) entry which is preliminary data.</text>
</comment>
<dbReference type="InterPro" id="IPR027417">
    <property type="entry name" value="P-loop_NTPase"/>
</dbReference>
<keyword evidence="5" id="KW-0378">Hydrolase</keyword>
<sequence>MLRDTEIFLLDEPTRGIDIGAKFEIYTLIHQLAQQGKAVILVSPEMEELIGLCNRIYIMYEGKIMDEVEGERKTQEVIINSLLGVKEK</sequence>
<evidence type="ECO:0000256" key="1">
    <source>
        <dbReference type="ARBA" id="ARBA00022448"/>
    </source>
</evidence>
<dbReference type="SUPFAM" id="SSF52540">
    <property type="entry name" value="P-loop containing nucleoside triphosphate hydrolases"/>
    <property type="match status" value="1"/>
</dbReference>
<evidence type="ECO:0000256" key="4">
    <source>
        <dbReference type="ARBA" id="ARBA00022840"/>
    </source>
</evidence>
<keyword evidence="2" id="KW-0677">Repeat</keyword>
<evidence type="ECO:0000313" key="5">
    <source>
        <dbReference type="EMBL" id="MPN45451.1"/>
    </source>
</evidence>
<keyword evidence="3" id="KW-0547">Nucleotide-binding</keyword>
<dbReference type="EC" id="3.6.3.17" evidence="5"/>
<accession>A0A645I2C5</accession>
<protein>
    <submittedName>
        <fullName evidence="5">Xylose import ATP-binding protein XylG</fullName>
        <ecNumber evidence="5">3.6.3.17</ecNumber>
    </submittedName>
</protein>
<dbReference type="PANTHER" id="PTHR43790">
    <property type="entry name" value="CARBOHYDRATE TRANSPORT ATP-BINDING PROTEIN MG119-RELATED"/>
    <property type="match status" value="1"/>
</dbReference>
<reference evidence="5" key="1">
    <citation type="submission" date="2019-08" db="EMBL/GenBank/DDBJ databases">
        <authorList>
            <person name="Kucharzyk K."/>
            <person name="Murdoch R.W."/>
            <person name="Higgins S."/>
            <person name="Loffler F."/>
        </authorList>
    </citation>
    <scope>NUCLEOTIDE SEQUENCE</scope>
</reference>
<evidence type="ECO:0000256" key="3">
    <source>
        <dbReference type="ARBA" id="ARBA00022741"/>
    </source>
</evidence>
<keyword evidence="1" id="KW-0813">Transport</keyword>
<gene>
    <name evidence="5" type="primary">xylG_39</name>
    <name evidence="5" type="ORF">SDC9_193018</name>
</gene>
<keyword evidence="4 5" id="KW-0067">ATP-binding</keyword>
<dbReference type="GO" id="GO:0005524">
    <property type="term" value="F:ATP binding"/>
    <property type="evidence" value="ECO:0007669"/>
    <property type="project" value="UniProtKB-KW"/>
</dbReference>
<dbReference type="Gene3D" id="3.40.50.300">
    <property type="entry name" value="P-loop containing nucleotide triphosphate hydrolases"/>
    <property type="match status" value="1"/>
</dbReference>
<evidence type="ECO:0000256" key="2">
    <source>
        <dbReference type="ARBA" id="ARBA00022737"/>
    </source>
</evidence>
<dbReference type="PANTHER" id="PTHR43790:SF9">
    <property type="entry name" value="GALACTOFURANOSE TRANSPORTER ATP-BINDING PROTEIN YTFR"/>
    <property type="match status" value="1"/>
</dbReference>
<proteinExistence type="predicted"/>
<dbReference type="GO" id="GO:0016787">
    <property type="term" value="F:hydrolase activity"/>
    <property type="evidence" value="ECO:0007669"/>
    <property type="project" value="UniProtKB-KW"/>
</dbReference>
<dbReference type="EMBL" id="VSSQ01105381">
    <property type="protein sequence ID" value="MPN45451.1"/>
    <property type="molecule type" value="Genomic_DNA"/>
</dbReference>
<organism evidence="5">
    <name type="scientific">bioreactor metagenome</name>
    <dbReference type="NCBI Taxonomy" id="1076179"/>
    <lineage>
        <taxon>unclassified sequences</taxon>
        <taxon>metagenomes</taxon>
        <taxon>ecological metagenomes</taxon>
    </lineage>
</organism>
<dbReference type="InterPro" id="IPR050107">
    <property type="entry name" value="ABC_carbohydrate_import_ATPase"/>
</dbReference>
<name>A0A645I2C5_9ZZZZ</name>